<feature type="domain" description="Heterokaryon incompatibility" evidence="1">
    <location>
        <begin position="22"/>
        <end position="114"/>
    </location>
</feature>
<dbReference type="Pfam" id="PF26640">
    <property type="entry name" value="DUF8212"/>
    <property type="match status" value="1"/>
</dbReference>
<accession>A0A9P6CDR4</accession>
<sequence length="737" mass="82716">MRLLHTKKKKLSEFQGRDIPEYVILSHVWGEEEVLFQDMISGNARKKKGFAKLRAACAAASKKGWSYIWIDTCCINKESSTELSEAINSMYSWYGNAEVCYAYLADVTSDEDPKSRLSSFAMSNWFSRGWTLQELLAPEVVVFYAEDWVDIGSKASLRNAISTITGISTTVLRARYTTIRDTVPIAVRLSWAADRITTREEDRTYSLLGLFDINMPLLYGEGQKAFTRFQHEIIKKSDDHSIFAWRDNSLRHGTANARGMLAYSPSEYRGMGNVERLTSYNSIGNKKKFLSFNTGIQDGIPVEYSITKRGVHIQLPLLSLDNSKYLAFLKCGISENAESIALVLEETDKGQFIRVSPDSFGAVPSFKNWRSAPNPITNAEIFVKEDHTVAGAETPMELSFIAVVIGDAPRYGDICCYDQYPRGAPDWNPGPELTAHHHWIYQEFSTSEIAVIVLQNCRTGERFALVIGPRNNLIPQFHIVTDFENMSPRPDGSIAAAIYESFANALHQFGRGVSDRLHAKLPSGWTVHVSARLSLQHKNRGPKNNRLFHLDVQLMQSQVQPIEIFPWERERNTQGNGGMMVVAVAISKSITTSGYIISIDNSNPRSPFSLFHPQYSQESPKWSRHNGLLICSQKRTLTSLGRASWATRVMFKGVSGNSLQATDFHLVMGVPSQQAGGRFGTCIETTEITDVCEVLERNSLDGSYYTRLESGQQVSVTAKHSWDPALFDYVVNVHMQV</sequence>
<protein>
    <submittedName>
        <fullName evidence="3">Heterokaryon incompatibility protein-domain-containing protein</fullName>
    </submittedName>
</protein>
<dbReference type="EMBL" id="MU150341">
    <property type="protein sequence ID" value="KAF9458425.1"/>
    <property type="molecule type" value="Genomic_DNA"/>
</dbReference>
<dbReference type="InterPro" id="IPR058525">
    <property type="entry name" value="DUF8212"/>
</dbReference>
<dbReference type="Proteomes" id="UP000807353">
    <property type="component" value="Unassembled WGS sequence"/>
</dbReference>
<dbReference type="AlphaFoldDB" id="A0A9P6CDR4"/>
<evidence type="ECO:0000259" key="2">
    <source>
        <dbReference type="Pfam" id="PF26640"/>
    </source>
</evidence>
<gene>
    <name evidence="3" type="ORF">BDZ94DRAFT_1270703</name>
</gene>
<feature type="domain" description="DUF8212" evidence="2">
    <location>
        <begin position="224"/>
        <end position="322"/>
    </location>
</feature>
<keyword evidence="4" id="KW-1185">Reference proteome</keyword>
<dbReference type="PANTHER" id="PTHR10622">
    <property type="entry name" value="HET DOMAIN-CONTAINING PROTEIN"/>
    <property type="match status" value="1"/>
</dbReference>
<organism evidence="3 4">
    <name type="scientific">Collybia nuda</name>
    <dbReference type="NCBI Taxonomy" id="64659"/>
    <lineage>
        <taxon>Eukaryota</taxon>
        <taxon>Fungi</taxon>
        <taxon>Dikarya</taxon>
        <taxon>Basidiomycota</taxon>
        <taxon>Agaricomycotina</taxon>
        <taxon>Agaricomycetes</taxon>
        <taxon>Agaricomycetidae</taxon>
        <taxon>Agaricales</taxon>
        <taxon>Tricholomatineae</taxon>
        <taxon>Clitocybaceae</taxon>
        <taxon>Collybia</taxon>
    </lineage>
</organism>
<reference evidence="3" key="1">
    <citation type="submission" date="2020-11" db="EMBL/GenBank/DDBJ databases">
        <authorList>
            <consortium name="DOE Joint Genome Institute"/>
            <person name="Ahrendt S."/>
            <person name="Riley R."/>
            <person name="Andreopoulos W."/>
            <person name="Labutti K."/>
            <person name="Pangilinan J."/>
            <person name="Ruiz-Duenas F.J."/>
            <person name="Barrasa J.M."/>
            <person name="Sanchez-Garcia M."/>
            <person name="Camarero S."/>
            <person name="Miyauchi S."/>
            <person name="Serrano A."/>
            <person name="Linde D."/>
            <person name="Babiker R."/>
            <person name="Drula E."/>
            <person name="Ayuso-Fernandez I."/>
            <person name="Pacheco R."/>
            <person name="Padilla G."/>
            <person name="Ferreira P."/>
            <person name="Barriuso J."/>
            <person name="Kellner H."/>
            <person name="Castanera R."/>
            <person name="Alfaro M."/>
            <person name="Ramirez L."/>
            <person name="Pisabarro A.G."/>
            <person name="Kuo A."/>
            <person name="Tritt A."/>
            <person name="Lipzen A."/>
            <person name="He G."/>
            <person name="Yan M."/>
            <person name="Ng V."/>
            <person name="Cullen D."/>
            <person name="Martin F."/>
            <person name="Rosso M.-N."/>
            <person name="Henrissat B."/>
            <person name="Hibbett D."/>
            <person name="Martinez A.T."/>
            <person name="Grigoriev I.V."/>
        </authorList>
    </citation>
    <scope>NUCLEOTIDE SEQUENCE</scope>
    <source>
        <strain evidence="3">CBS 247.69</strain>
    </source>
</reference>
<dbReference type="OrthoDB" id="5122891at2759"/>
<evidence type="ECO:0000259" key="1">
    <source>
        <dbReference type="Pfam" id="PF06985"/>
    </source>
</evidence>
<dbReference type="Pfam" id="PF06985">
    <property type="entry name" value="HET"/>
    <property type="match status" value="1"/>
</dbReference>
<dbReference type="PANTHER" id="PTHR10622:SF10">
    <property type="entry name" value="HET DOMAIN-CONTAINING PROTEIN"/>
    <property type="match status" value="1"/>
</dbReference>
<proteinExistence type="predicted"/>
<evidence type="ECO:0000313" key="3">
    <source>
        <dbReference type="EMBL" id="KAF9458425.1"/>
    </source>
</evidence>
<name>A0A9P6CDR4_9AGAR</name>
<evidence type="ECO:0000313" key="4">
    <source>
        <dbReference type="Proteomes" id="UP000807353"/>
    </source>
</evidence>
<dbReference type="InterPro" id="IPR010730">
    <property type="entry name" value="HET"/>
</dbReference>
<comment type="caution">
    <text evidence="3">The sequence shown here is derived from an EMBL/GenBank/DDBJ whole genome shotgun (WGS) entry which is preliminary data.</text>
</comment>